<evidence type="ECO:0000313" key="13">
    <source>
        <dbReference type="Proteomes" id="UP000000600"/>
    </source>
</evidence>
<dbReference type="NCBIfam" id="NF003764">
    <property type="entry name" value="PRK05355.1"/>
    <property type="match status" value="1"/>
</dbReference>
<keyword evidence="5" id="KW-0032">Aminotransferase</keyword>
<comment type="pathway">
    <text evidence="2">Amino-acid biosynthesis; L-serine biosynthesis; L-serine from 3-phospho-D-glycerate: step 2/3.</text>
</comment>
<dbReference type="Pfam" id="PF00266">
    <property type="entry name" value="Aminotran_5"/>
    <property type="match status" value="1"/>
</dbReference>
<dbReference type="InterPro" id="IPR000192">
    <property type="entry name" value="Aminotrans_V_dom"/>
</dbReference>
<evidence type="ECO:0000256" key="6">
    <source>
        <dbReference type="ARBA" id="ARBA00022605"/>
    </source>
</evidence>
<dbReference type="GO" id="GO:0005737">
    <property type="term" value="C:cytoplasm"/>
    <property type="evidence" value="ECO:0000318"/>
    <property type="project" value="GO_Central"/>
</dbReference>
<dbReference type="GO" id="GO:0004648">
    <property type="term" value="F:O-phospho-L-serine:2-oxoglutarate aminotransferase activity"/>
    <property type="evidence" value="ECO:0000318"/>
    <property type="project" value="GO_Central"/>
</dbReference>
<dbReference type="FunFam" id="3.40.640.10:FF:000010">
    <property type="entry name" value="Phosphoserine aminotransferase"/>
    <property type="match status" value="1"/>
</dbReference>
<name>A0CPH9_PARTE</name>
<dbReference type="EC" id="2.6.1.52" evidence="4"/>
<proteinExistence type="inferred from homology"/>
<evidence type="ECO:0000256" key="8">
    <source>
        <dbReference type="ARBA" id="ARBA00022898"/>
    </source>
</evidence>
<keyword evidence="9" id="KW-0718">Serine biosynthesis</keyword>
<dbReference type="GeneID" id="5025878"/>
<comment type="cofactor">
    <cofactor evidence="1">
        <name>pyridoxal 5'-phosphate</name>
        <dbReference type="ChEBI" id="CHEBI:597326"/>
    </cofactor>
</comment>
<comment type="catalytic activity">
    <reaction evidence="10">
        <text>O-phospho-L-serine + 2-oxoglutarate = 3-phosphooxypyruvate + L-glutamate</text>
        <dbReference type="Rhea" id="RHEA:14329"/>
        <dbReference type="ChEBI" id="CHEBI:16810"/>
        <dbReference type="ChEBI" id="CHEBI:18110"/>
        <dbReference type="ChEBI" id="CHEBI:29985"/>
        <dbReference type="ChEBI" id="CHEBI:57524"/>
        <dbReference type="EC" id="2.6.1.52"/>
    </reaction>
</comment>
<dbReference type="GO" id="GO:0030170">
    <property type="term" value="F:pyridoxal phosphate binding"/>
    <property type="evidence" value="ECO:0000318"/>
    <property type="project" value="GO_Central"/>
</dbReference>
<dbReference type="STRING" id="5888.A0CPH9"/>
<organism evidence="12 13">
    <name type="scientific">Paramecium tetraurelia</name>
    <dbReference type="NCBI Taxonomy" id="5888"/>
    <lineage>
        <taxon>Eukaryota</taxon>
        <taxon>Sar</taxon>
        <taxon>Alveolata</taxon>
        <taxon>Ciliophora</taxon>
        <taxon>Intramacronucleata</taxon>
        <taxon>Oligohymenophorea</taxon>
        <taxon>Peniculida</taxon>
        <taxon>Parameciidae</taxon>
        <taxon>Paramecium</taxon>
    </lineage>
</organism>
<dbReference type="SUPFAM" id="SSF53383">
    <property type="entry name" value="PLP-dependent transferases"/>
    <property type="match status" value="1"/>
</dbReference>
<keyword evidence="13" id="KW-1185">Reference proteome</keyword>
<dbReference type="InterPro" id="IPR015421">
    <property type="entry name" value="PyrdxlP-dep_Trfase_major"/>
</dbReference>
<dbReference type="HAMAP" id="MF_00160">
    <property type="entry name" value="SerC_aminotrans_5"/>
    <property type="match status" value="1"/>
</dbReference>
<dbReference type="GO" id="GO:0006564">
    <property type="term" value="P:L-serine biosynthetic process"/>
    <property type="evidence" value="ECO:0000318"/>
    <property type="project" value="GO_Central"/>
</dbReference>
<gene>
    <name evidence="12" type="ORF">GSPATT00009088001</name>
</gene>
<dbReference type="KEGG" id="ptm:GSPATT00009088001"/>
<dbReference type="PIRSF" id="PIRSF000525">
    <property type="entry name" value="SerC"/>
    <property type="match status" value="1"/>
</dbReference>
<sequence>MILPDKLIQKAKSELKNWNQTSLSVLEMSHRSAEYLSIHNKLLSDLRMLFNIPKNYQVMLMQGGATLQYSAIPMNLLNKNQTAGYIITGKYSQQAYEEAKKFCDPKIIALGEVPHQDIAYVFYVDNEMAEGIQINQLPHCDDKIVVCDMTSSFGSKIINVDKFGCIFASLQYNLGIPGLCIVIIKDELIGQSDRTIPSMADYQIMKKNNSIYNTIPCYNVYISGLLTEQLLEIGLKQVEQEQLNKSRFIYDFIDKNQDRFSCHCSITNLRSNNSIVFYSKTDLHTTKLLNSDITFVEGNKITIQITIHTTIQQLEQICSQLIL</sequence>
<dbReference type="InterPro" id="IPR015424">
    <property type="entry name" value="PyrdxlP-dep_Trfase"/>
</dbReference>
<evidence type="ECO:0000259" key="11">
    <source>
        <dbReference type="Pfam" id="PF00266"/>
    </source>
</evidence>
<comment type="similarity">
    <text evidence="3">Belongs to the class-V pyridoxal-phosphate-dependent aminotransferase family. SerC subfamily.</text>
</comment>
<dbReference type="PANTHER" id="PTHR43247">
    <property type="entry name" value="PHOSPHOSERINE AMINOTRANSFERASE"/>
    <property type="match status" value="1"/>
</dbReference>
<dbReference type="PANTHER" id="PTHR43247:SF1">
    <property type="entry name" value="PHOSPHOSERINE AMINOTRANSFERASE"/>
    <property type="match status" value="1"/>
</dbReference>
<dbReference type="OrthoDB" id="1703350at2759"/>
<protein>
    <recommendedName>
        <fullName evidence="4">phosphoserine transaminase</fullName>
        <ecNumber evidence="4">2.6.1.52</ecNumber>
    </recommendedName>
</protein>
<evidence type="ECO:0000313" key="12">
    <source>
        <dbReference type="EMBL" id="CAK72696.1"/>
    </source>
</evidence>
<dbReference type="Proteomes" id="UP000000600">
    <property type="component" value="Unassembled WGS sequence"/>
</dbReference>
<dbReference type="RefSeq" id="XP_001440093.1">
    <property type="nucleotide sequence ID" value="XM_001440056.1"/>
</dbReference>
<evidence type="ECO:0000256" key="2">
    <source>
        <dbReference type="ARBA" id="ARBA00005099"/>
    </source>
</evidence>
<dbReference type="OMA" id="TIHTTIQ"/>
<dbReference type="HOGENOM" id="CLU_034866_0_2_1"/>
<keyword evidence="8" id="KW-0663">Pyridoxal phosphate</keyword>
<dbReference type="Gene3D" id="3.40.640.10">
    <property type="entry name" value="Type I PLP-dependent aspartate aminotransferase-like (Major domain)"/>
    <property type="match status" value="1"/>
</dbReference>
<dbReference type="AlphaFoldDB" id="A0CPH9"/>
<evidence type="ECO:0000256" key="7">
    <source>
        <dbReference type="ARBA" id="ARBA00022679"/>
    </source>
</evidence>
<feature type="domain" description="Aminotransferase class V" evidence="11">
    <location>
        <begin position="3"/>
        <end position="277"/>
    </location>
</feature>
<dbReference type="EMBL" id="CT868130">
    <property type="protein sequence ID" value="CAK72696.1"/>
    <property type="molecule type" value="Genomic_DNA"/>
</dbReference>
<evidence type="ECO:0000256" key="4">
    <source>
        <dbReference type="ARBA" id="ARBA00013030"/>
    </source>
</evidence>
<dbReference type="InterPro" id="IPR022278">
    <property type="entry name" value="Pser_aminoTfrase"/>
</dbReference>
<evidence type="ECO:0000256" key="10">
    <source>
        <dbReference type="ARBA" id="ARBA00049007"/>
    </source>
</evidence>
<reference evidence="12 13" key="1">
    <citation type="journal article" date="2006" name="Nature">
        <title>Global trends of whole-genome duplications revealed by the ciliate Paramecium tetraurelia.</title>
        <authorList>
            <consortium name="Genoscope"/>
            <person name="Aury J.-M."/>
            <person name="Jaillon O."/>
            <person name="Duret L."/>
            <person name="Noel B."/>
            <person name="Jubin C."/>
            <person name="Porcel B.M."/>
            <person name="Segurens B."/>
            <person name="Daubin V."/>
            <person name="Anthouard V."/>
            <person name="Aiach N."/>
            <person name="Arnaiz O."/>
            <person name="Billaut A."/>
            <person name="Beisson J."/>
            <person name="Blanc I."/>
            <person name="Bouhouche K."/>
            <person name="Camara F."/>
            <person name="Duharcourt S."/>
            <person name="Guigo R."/>
            <person name="Gogendeau D."/>
            <person name="Katinka M."/>
            <person name="Keller A.-M."/>
            <person name="Kissmehl R."/>
            <person name="Klotz C."/>
            <person name="Koll F."/>
            <person name="Le Moue A."/>
            <person name="Lepere C."/>
            <person name="Malinsky S."/>
            <person name="Nowacki M."/>
            <person name="Nowak J.K."/>
            <person name="Plattner H."/>
            <person name="Poulain J."/>
            <person name="Ruiz F."/>
            <person name="Serrano V."/>
            <person name="Zagulski M."/>
            <person name="Dessen P."/>
            <person name="Betermier M."/>
            <person name="Weissenbach J."/>
            <person name="Scarpelli C."/>
            <person name="Schachter V."/>
            <person name="Sperling L."/>
            <person name="Meyer E."/>
            <person name="Cohen J."/>
            <person name="Wincker P."/>
        </authorList>
    </citation>
    <scope>NUCLEOTIDE SEQUENCE [LARGE SCALE GENOMIC DNA]</scope>
    <source>
        <strain evidence="12 13">Stock d4-2</strain>
    </source>
</reference>
<evidence type="ECO:0000256" key="5">
    <source>
        <dbReference type="ARBA" id="ARBA00022576"/>
    </source>
</evidence>
<dbReference type="eggNOG" id="KOG2790">
    <property type="taxonomic scope" value="Eukaryota"/>
</dbReference>
<evidence type="ECO:0000256" key="9">
    <source>
        <dbReference type="ARBA" id="ARBA00023299"/>
    </source>
</evidence>
<keyword evidence="6" id="KW-0028">Amino-acid biosynthesis</keyword>
<evidence type="ECO:0000256" key="1">
    <source>
        <dbReference type="ARBA" id="ARBA00001933"/>
    </source>
</evidence>
<accession>A0CPH9</accession>
<evidence type="ECO:0000256" key="3">
    <source>
        <dbReference type="ARBA" id="ARBA00006904"/>
    </source>
</evidence>
<keyword evidence="7" id="KW-0808">Transferase</keyword>
<dbReference type="InParanoid" id="A0CPH9"/>